<protein>
    <submittedName>
        <fullName evidence="3">Class I SAM-dependent methyltransferase</fullName>
        <ecNumber evidence="3">2.1.-.-</ecNumber>
    </submittedName>
</protein>
<dbReference type="CDD" id="cd02440">
    <property type="entry name" value="AdoMet_MTases"/>
    <property type="match status" value="1"/>
</dbReference>
<organism evidence="3">
    <name type="scientific">Scrofimicrobium appendicitidis</name>
    <dbReference type="NCBI Taxonomy" id="3079930"/>
    <lineage>
        <taxon>Bacteria</taxon>
        <taxon>Bacillati</taxon>
        <taxon>Actinomycetota</taxon>
        <taxon>Actinomycetes</taxon>
        <taxon>Actinomycetales</taxon>
        <taxon>Actinomycetaceae</taxon>
        <taxon>Scrofimicrobium</taxon>
    </lineage>
</organism>
<dbReference type="Gene3D" id="3.40.50.150">
    <property type="entry name" value="Vaccinia Virus protein VP39"/>
    <property type="match status" value="1"/>
</dbReference>
<dbReference type="RefSeq" id="WP_350258379.1">
    <property type="nucleotide sequence ID" value="NZ_CP138335.1"/>
</dbReference>
<dbReference type="AlphaFoldDB" id="A0AAU7V7A9"/>
<dbReference type="InterPro" id="IPR041698">
    <property type="entry name" value="Methyltransf_25"/>
</dbReference>
<sequence length="277" mass="31524">MSSVSQWFADNQSNWNDRAAQHEAAGYGIAELVANPDAVSSELAPDLPRFGSLTGRDVLHLQCHLGTDTVGFARRGARRVVGLDLSDESLRRAEQITRACGVQVEYVQANVYDAREAVRGQFDLVYTSLGVLCWLPDVDRWAQVVASLLRPGGQFFIRDDHPMFMTVGEDVSQGLKIELPYFQREQPCTWESEYSYMPVPEGTPPLTHRRNHQWNHSLSEIVTALIRAGLVIDVLEESTWSHWCPWPELMVREADGRWRLRDNPDRLPLEFVIEAHR</sequence>
<dbReference type="SUPFAM" id="SSF53335">
    <property type="entry name" value="S-adenosyl-L-methionine-dependent methyltransferases"/>
    <property type="match status" value="1"/>
</dbReference>
<dbReference type="PANTHER" id="PTHR43861">
    <property type="entry name" value="TRANS-ACONITATE 2-METHYLTRANSFERASE-RELATED"/>
    <property type="match status" value="1"/>
</dbReference>
<dbReference type="KEGG" id="sapp:SAC06_01065"/>
<dbReference type="EC" id="2.1.-.-" evidence="3"/>
<evidence type="ECO:0000259" key="2">
    <source>
        <dbReference type="Pfam" id="PF13649"/>
    </source>
</evidence>
<evidence type="ECO:0000256" key="1">
    <source>
        <dbReference type="ARBA" id="ARBA00022679"/>
    </source>
</evidence>
<accession>A0AAU7V7A9</accession>
<proteinExistence type="predicted"/>
<keyword evidence="1 3" id="KW-0808">Transferase</keyword>
<dbReference type="EMBL" id="CP138335">
    <property type="protein sequence ID" value="XBW08180.1"/>
    <property type="molecule type" value="Genomic_DNA"/>
</dbReference>
<keyword evidence="3" id="KW-0489">Methyltransferase</keyword>
<evidence type="ECO:0000313" key="3">
    <source>
        <dbReference type="EMBL" id="XBW08180.1"/>
    </source>
</evidence>
<feature type="domain" description="Methyltransferase" evidence="2">
    <location>
        <begin position="58"/>
        <end position="153"/>
    </location>
</feature>
<dbReference type="InterPro" id="IPR029063">
    <property type="entry name" value="SAM-dependent_MTases_sf"/>
</dbReference>
<dbReference type="GO" id="GO:0008168">
    <property type="term" value="F:methyltransferase activity"/>
    <property type="evidence" value="ECO:0007669"/>
    <property type="project" value="UniProtKB-KW"/>
</dbReference>
<dbReference type="GO" id="GO:0032259">
    <property type="term" value="P:methylation"/>
    <property type="evidence" value="ECO:0007669"/>
    <property type="project" value="UniProtKB-KW"/>
</dbReference>
<reference evidence="3" key="1">
    <citation type="submission" date="2023-11" db="EMBL/GenBank/DDBJ databases">
        <title>Scrofimicrobium hongkongense sp. nov., isolated from a patient with peritonitis.</title>
        <authorList>
            <person name="Lao H.Y."/>
            <person name="Wong A.Y.P."/>
            <person name="Ng T.L."/>
            <person name="Wong R.Y.L."/>
            <person name="Yau M.C.Y."/>
            <person name="Lam J.Y.W."/>
            <person name="Siu G.K.H."/>
        </authorList>
    </citation>
    <scope>NUCLEOTIDE SEQUENCE</scope>
    <source>
        <strain evidence="3">R131</strain>
    </source>
</reference>
<dbReference type="Pfam" id="PF13649">
    <property type="entry name" value="Methyltransf_25"/>
    <property type="match status" value="1"/>
</dbReference>
<name>A0AAU7V7A9_9ACTO</name>
<gene>
    <name evidence="3" type="ORF">SAC06_01065</name>
</gene>